<feature type="binding site" evidence="7">
    <location>
        <position position="204"/>
    </location>
    <ligand>
        <name>glyoxylate</name>
        <dbReference type="ChEBI" id="CHEBI:36655"/>
    </ligand>
</feature>
<name>S4XFT8_9CORY</name>
<evidence type="ECO:0000259" key="8">
    <source>
        <dbReference type="PROSITE" id="PS51349"/>
    </source>
</evidence>
<keyword evidence="10" id="KW-1185">Reference proteome</keyword>
<dbReference type="Proteomes" id="UP000014809">
    <property type="component" value="Chromosome"/>
</dbReference>
<feature type="binding site" evidence="7">
    <location>
        <begin position="116"/>
        <end position="118"/>
    </location>
    <ligand>
        <name>FMN</name>
        <dbReference type="ChEBI" id="CHEBI:58210"/>
    </ligand>
</feature>
<feature type="binding site" evidence="7">
    <location>
        <position position="63"/>
    </location>
    <ligand>
        <name>glyoxylate</name>
        <dbReference type="ChEBI" id="CHEBI:36655"/>
    </ligand>
</feature>
<dbReference type="PATRIC" id="fig|1200352.3.peg.861"/>
<feature type="binding site" evidence="7">
    <location>
        <position position="285"/>
    </location>
    <ligand>
        <name>FMN</name>
        <dbReference type="ChEBI" id="CHEBI:58210"/>
    </ligand>
</feature>
<dbReference type="STRING" id="1200352.A606_04255"/>
<evidence type="ECO:0000256" key="3">
    <source>
        <dbReference type="ARBA" id="ARBA00022643"/>
    </source>
</evidence>
<feature type="binding site" evidence="7">
    <location>
        <begin position="363"/>
        <end position="364"/>
    </location>
    <ligand>
        <name>FMN</name>
        <dbReference type="ChEBI" id="CHEBI:58210"/>
    </ligand>
</feature>
<reference evidence="9 10" key="1">
    <citation type="submission" date="2012-06" db="EMBL/GenBank/DDBJ databases">
        <title>Complete genome sequence of Corynebacterium terpenotabidum Y-11 (=DSM 44721).</title>
        <authorList>
            <person name="Ruckert C."/>
            <person name="Albersmeier A."/>
            <person name="Al-Dilaimi A."/>
            <person name="Szczepanowski R."/>
            <person name="Kalinowski J."/>
        </authorList>
    </citation>
    <scope>NUCLEOTIDE SEQUENCE [LARGE SCALE GENOMIC DNA]</scope>
    <source>
        <strain evidence="9 10">Y-11</strain>
    </source>
</reference>
<feature type="binding site" evidence="7">
    <location>
        <position position="169"/>
    </location>
    <ligand>
        <name>glyoxylate</name>
        <dbReference type="ChEBI" id="CHEBI:36655"/>
    </ligand>
</feature>
<dbReference type="PROSITE" id="PS51349">
    <property type="entry name" value="FMN_HYDROXY_ACID_DH_2"/>
    <property type="match status" value="1"/>
</dbReference>
<sequence>MTSARPTPAALKRRFPPVKDLKELMKFEKPTLDLNGRKVAKATNVWELREIAKRRTPRAPFDYVDGAAENEISLNRARTAYRDLEFNPGVLRDVSDADLTTEVFGEKISMPLAIAPTGFTRMMQTEGEYAGSAAAADKGIPFCLSTMGTASLEDVATHTPDGNNWFQLYLWKDREASKELVQRAWDAGYRTLLVTVDTAIAGARLRDTRNGFSIPPQLTWKTVLDASYRPAWWFNFLTTEQLSFASLSRSSGTVADLVDRMFDPALTFEDIDWIRELWPGTLICKGLQTVADSQRVLDHGADGIILSNHGGRQLDRAPVPLHLLPKVRAAVGEDVAIGLDTGIMDGADIAAAVALGADYTLVGRAYMYGLMAGGQRGVARMLEIMEDQMRRTMRLCGVTTVADLTPDHVTLTTSQAASGYWI</sequence>
<dbReference type="PIRSF" id="PIRSF000138">
    <property type="entry name" value="Al-hdrx_acd_dh"/>
    <property type="match status" value="1"/>
</dbReference>
<feature type="domain" description="FMN hydroxy acid dehydrogenase" evidence="8">
    <location>
        <begin position="37"/>
        <end position="414"/>
    </location>
</feature>
<dbReference type="InterPro" id="IPR013785">
    <property type="entry name" value="Aldolase_TIM"/>
</dbReference>
<proteinExistence type="inferred from homology"/>
<dbReference type="InterPro" id="IPR008259">
    <property type="entry name" value="FMN_hydac_DH_AS"/>
</dbReference>
<organism evidence="9 10">
    <name type="scientific">Corynebacterium terpenotabidum Y-11</name>
    <dbReference type="NCBI Taxonomy" id="1200352"/>
    <lineage>
        <taxon>Bacteria</taxon>
        <taxon>Bacillati</taxon>
        <taxon>Actinomycetota</taxon>
        <taxon>Actinomycetes</taxon>
        <taxon>Mycobacteriales</taxon>
        <taxon>Corynebacteriaceae</taxon>
        <taxon>Corynebacterium</taxon>
    </lineage>
</organism>
<dbReference type="FunFam" id="3.20.20.70:FF:000029">
    <property type="entry name" value="L-lactate dehydrogenase"/>
    <property type="match status" value="1"/>
</dbReference>
<dbReference type="PROSITE" id="PS00557">
    <property type="entry name" value="FMN_HYDROXY_ACID_DH_1"/>
    <property type="match status" value="1"/>
</dbReference>
<feature type="active site" description="Proton acceptor" evidence="6">
    <location>
        <position position="309"/>
    </location>
</feature>
<dbReference type="RefSeq" id="WP_020440862.1">
    <property type="nucleotide sequence ID" value="NC_021663.1"/>
</dbReference>
<keyword evidence="3 7" id="KW-0288">FMN</keyword>
<gene>
    <name evidence="9" type="ORF">A606_04255</name>
</gene>
<feature type="binding site" evidence="7">
    <location>
        <position position="167"/>
    </location>
    <ligand>
        <name>glyoxylate</name>
        <dbReference type="ChEBI" id="CHEBI:36655"/>
    </ligand>
</feature>
<keyword evidence="2 7" id="KW-0285">Flavoprotein</keyword>
<feature type="binding site" evidence="7">
    <location>
        <position position="307"/>
    </location>
    <ligand>
        <name>FMN</name>
        <dbReference type="ChEBI" id="CHEBI:58210"/>
    </ligand>
</feature>
<feature type="binding site" evidence="7">
    <location>
        <position position="309"/>
    </location>
    <ligand>
        <name>glyoxylate</name>
        <dbReference type="ChEBI" id="CHEBI:36655"/>
    </ligand>
</feature>
<dbReference type="SUPFAM" id="SSF51395">
    <property type="entry name" value="FMN-linked oxidoreductases"/>
    <property type="match status" value="1"/>
</dbReference>
<evidence type="ECO:0000256" key="2">
    <source>
        <dbReference type="ARBA" id="ARBA00022630"/>
    </source>
</evidence>
<evidence type="ECO:0000313" key="10">
    <source>
        <dbReference type="Proteomes" id="UP000014809"/>
    </source>
</evidence>
<feature type="binding site" evidence="7">
    <location>
        <position position="195"/>
    </location>
    <ligand>
        <name>FMN</name>
        <dbReference type="ChEBI" id="CHEBI:58210"/>
    </ligand>
</feature>
<evidence type="ECO:0000256" key="4">
    <source>
        <dbReference type="ARBA" id="ARBA00023002"/>
    </source>
</evidence>
<comment type="cofactor">
    <cofactor evidence="1">
        <name>FMN</name>
        <dbReference type="ChEBI" id="CHEBI:58210"/>
    </cofactor>
</comment>
<dbReference type="PANTHER" id="PTHR10578">
    <property type="entry name" value="S -2-HYDROXY-ACID OXIDASE-RELATED"/>
    <property type="match status" value="1"/>
</dbReference>
<dbReference type="InterPro" id="IPR037396">
    <property type="entry name" value="FMN_HAD"/>
</dbReference>
<keyword evidence="4" id="KW-0560">Oxidoreductase</keyword>
<dbReference type="HOGENOM" id="CLU_020639_6_1_11"/>
<evidence type="ECO:0000256" key="7">
    <source>
        <dbReference type="PIRSR" id="PIRSR000138-2"/>
    </source>
</evidence>
<dbReference type="GO" id="GO:0010181">
    <property type="term" value="F:FMN binding"/>
    <property type="evidence" value="ECO:0007669"/>
    <property type="project" value="InterPro"/>
</dbReference>
<dbReference type="eggNOG" id="COG1304">
    <property type="taxonomic scope" value="Bacteria"/>
</dbReference>
<feature type="binding site" evidence="7">
    <location>
        <position position="312"/>
    </location>
    <ligand>
        <name>glyoxylate</name>
        <dbReference type="ChEBI" id="CHEBI:36655"/>
    </ligand>
</feature>
<protein>
    <submittedName>
        <fullName evidence="9">L-lactate dehydrogenase</fullName>
    </submittedName>
</protein>
<dbReference type="EMBL" id="CP003696">
    <property type="protein sequence ID" value="AGP30500.1"/>
    <property type="molecule type" value="Genomic_DNA"/>
</dbReference>
<accession>S4XFT8</accession>
<dbReference type="CDD" id="cd02809">
    <property type="entry name" value="alpha_hydroxyacid_oxid_FMN"/>
    <property type="match status" value="1"/>
</dbReference>
<evidence type="ECO:0000313" key="9">
    <source>
        <dbReference type="EMBL" id="AGP30500.1"/>
    </source>
</evidence>
<evidence type="ECO:0000256" key="6">
    <source>
        <dbReference type="PIRSR" id="PIRSR000138-1"/>
    </source>
</evidence>
<dbReference type="AlphaFoldDB" id="S4XFT8"/>
<dbReference type="Gene3D" id="3.20.20.70">
    <property type="entry name" value="Aldolase class I"/>
    <property type="match status" value="1"/>
</dbReference>
<dbReference type="PANTHER" id="PTHR10578:SF107">
    <property type="entry name" value="2-HYDROXYACID OXIDASE 1"/>
    <property type="match status" value="1"/>
</dbReference>
<evidence type="ECO:0000256" key="1">
    <source>
        <dbReference type="ARBA" id="ARBA00001917"/>
    </source>
</evidence>
<comment type="similarity">
    <text evidence="5">Belongs to the FMN-dependent alpha-hydroxy acid dehydrogenase family.</text>
</comment>
<dbReference type="Pfam" id="PF01070">
    <property type="entry name" value="FMN_dh"/>
    <property type="match status" value="1"/>
</dbReference>
<dbReference type="GO" id="GO:0016614">
    <property type="term" value="F:oxidoreductase activity, acting on CH-OH group of donors"/>
    <property type="evidence" value="ECO:0007669"/>
    <property type="project" value="UniProtKB-ARBA"/>
</dbReference>
<evidence type="ECO:0000256" key="5">
    <source>
        <dbReference type="ARBA" id="ARBA00024042"/>
    </source>
</evidence>
<dbReference type="OrthoDB" id="9770452at2"/>
<dbReference type="InterPro" id="IPR000262">
    <property type="entry name" value="FMN-dep_DH"/>
</dbReference>
<dbReference type="KEGG" id="cter:A606_04255"/>
<dbReference type="InterPro" id="IPR012133">
    <property type="entry name" value="Alpha-hydoxy_acid_DH_FMN"/>
</dbReference>
<feature type="binding site" evidence="7">
    <location>
        <position position="145"/>
    </location>
    <ligand>
        <name>FMN</name>
        <dbReference type="ChEBI" id="CHEBI:58210"/>
    </ligand>
</feature>